<dbReference type="Pfam" id="PF19425">
    <property type="entry name" value="Csd3_N2"/>
    <property type="match status" value="1"/>
</dbReference>
<dbReference type="CDD" id="cd12797">
    <property type="entry name" value="M23_peptidase"/>
    <property type="match status" value="1"/>
</dbReference>
<dbReference type="InParanoid" id="A0A4R2PMI7"/>
<dbReference type="SUPFAM" id="SSF51261">
    <property type="entry name" value="Duplicated hybrid motif"/>
    <property type="match status" value="1"/>
</dbReference>
<dbReference type="GO" id="GO:0006508">
    <property type="term" value="P:proteolysis"/>
    <property type="evidence" value="ECO:0007669"/>
    <property type="project" value="UniProtKB-KW"/>
</dbReference>
<dbReference type="InterPro" id="IPR045834">
    <property type="entry name" value="Csd3_N2"/>
</dbReference>
<evidence type="ECO:0000256" key="6">
    <source>
        <dbReference type="ARBA" id="ARBA00022833"/>
    </source>
</evidence>
<dbReference type="InterPro" id="IPR016047">
    <property type="entry name" value="M23ase_b-sheet_dom"/>
</dbReference>
<evidence type="ECO:0000259" key="10">
    <source>
        <dbReference type="Pfam" id="PF19425"/>
    </source>
</evidence>
<keyword evidence="7" id="KW-0482">Metalloprotease</keyword>
<evidence type="ECO:0000256" key="5">
    <source>
        <dbReference type="ARBA" id="ARBA00022801"/>
    </source>
</evidence>
<sequence>MTRYDLIEPPARRPRLAFWTPALAQHMLSAAETVLATTATLRSRLIDRDAAGEAGGNEPIDQPAPRRADRVARAAALGLTATGVTLGGLAVLSWPATPPDPAPVLADTTDARAPAAQGAPIAATAATPEAPAAQTEPEARAPRDRERFSARDLLTAGVPQAAAAVAPATAMPYTDRHHIFGPGDTLMEALVETGADDRSAYAAVTALSDVVDMRRIRPGQRLDARYAETSSGLSLAEVVLRRGPQQQARAQRGQDGFQAALETLPSTHVLHYASGEIDRSLYLAAESAGLPAKVFMELVRLYSFEVDFQRDVRAGDRFEVLFERDVVETDASVVDGPIVYANLVLSGVSHAIYRFERDGEPARYFSPDGRSLRKSLMKTPVDGARLTSSFGPRHHPVLGYKRAHQGVDFGAPTGTPIYAAGDGVIERANRYGSYGNYVRIRHNGSYKTAYAHMSRFARGLHAGKRVTQGEVIGYVGATGRVTGPHLHYEVIRDGKRVNPMTLDLPAGQVLEGRVLAAFQAQRDRIGADATALANARKAAAQVASAAP</sequence>
<dbReference type="InterPro" id="IPR011055">
    <property type="entry name" value="Dup_hybrid_motif"/>
</dbReference>
<evidence type="ECO:0000256" key="7">
    <source>
        <dbReference type="ARBA" id="ARBA00023049"/>
    </source>
</evidence>
<comment type="cofactor">
    <cofactor evidence="1">
        <name>Zn(2+)</name>
        <dbReference type="ChEBI" id="CHEBI:29105"/>
    </cofactor>
</comment>
<evidence type="ECO:0000256" key="1">
    <source>
        <dbReference type="ARBA" id="ARBA00001947"/>
    </source>
</evidence>
<dbReference type="InterPro" id="IPR050570">
    <property type="entry name" value="Cell_wall_metabolism_enzyme"/>
</dbReference>
<comment type="subcellular location">
    <subcellularLocation>
        <location evidence="2">Cell envelope</location>
    </subcellularLocation>
</comment>
<dbReference type="Proteomes" id="UP000295399">
    <property type="component" value="Unassembled WGS sequence"/>
</dbReference>
<dbReference type="FunCoup" id="A0A4R2PMI7">
    <property type="interactions" value="82"/>
</dbReference>
<keyword evidence="6" id="KW-0862">Zinc</keyword>
<evidence type="ECO:0000256" key="2">
    <source>
        <dbReference type="ARBA" id="ARBA00004196"/>
    </source>
</evidence>
<feature type="domain" description="Csd3-like second N-terminal" evidence="10">
    <location>
        <begin position="273"/>
        <end position="392"/>
    </location>
</feature>
<dbReference type="Gene3D" id="3.10.450.350">
    <property type="match status" value="2"/>
</dbReference>
<dbReference type="AlphaFoldDB" id="A0A4R2PMI7"/>
<feature type="region of interest" description="Disordered" evidence="8">
    <location>
        <begin position="112"/>
        <end position="144"/>
    </location>
</feature>
<comment type="caution">
    <text evidence="11">The sequence shown here is derived from an EMBL/GenBank/DDBJ whole genome shotgun (WGS) entry which is preliminary data.</text>
</comment>
<dbReference type="Pfam" id="PF01551">
    <property type="entry name" value="Peptidase_M23"/>
    <property type="match status" value="1"/>
</dbReference>
<dbReference type="PANTHER" id="PTHR21666:SF288">
    <property type="entry name" value="CELL DIVISION PROTEIN YTFB"/>
    <property type="match status" value="1"/>
</dbReference>
<feature type="compositionally biased region" description="Low complexity" evidence="8">
    <location>
        <begin position="112"/>
        <end position="136"/>
    </location>
</feature>
<evidence type="ECO:0000313" key="11">
    <source>
        <dbReference type="EMBL" id="TCP35411.1"/>
    </source>
</evidence>
<keyword evidence="5 11" id="KW-0378">Hydrolase</keyword>
<dbReference type="OrthoDB" id="9805070at2"/>
<feature type="domain" description="M23ase beta-sheet core" evidence="9">
    <location>
        <begin position="403"/>
        <end position="499"/>
    </location>
</feature>
<protein>
    <submittedName>
        <fullName evidence="11">Murein DD-endopeptidase MepM/ murein hydrolase activator NlpD</fullName>
    </submittedName>
</protein>
<accession>A0A4R2PMI7</accession>
<dbReference type="GO" id="GO:0030313">
    <property type="term" value="C:cell envelope"/>
    <property type="evidence" value="ECO:0007669"/>
    <property type="project" value="UniProtKB-SubCell"/>
</dbReference>
<keyword evidence="4" id="KW-0479">Metal-binding</keyword>
<evidence type="ECO:0000256" key="3">
    <source>
        <dbReference type="ARBA" id="ARBA00022670"/>
    </source>
</evidence>
<name>A0A4R2PMI7_RHOSA</name>
<dbReference type="Gene3D" id="2.70.70.10">
    <property type="entry name" value="Glucose Permease (Domain IIA)"/>
    <property type="match status" value="1"/>
</dbReference>
<evidence type="ECO:0000259" key="9">
    <source>
        <dbReference type="Pfam" id="PF01551"/>
    </source>
</evidence>
<keyword evidence="3" id="KW-0645">Protease</keyword>
<evidence type="ECO:0000313" key="12">
    <source>
        <dbReference type="Proteomes" id="UP000295399"/>
    </source>
</evidence>
<evidence type="ECO:0000256" key="8">
    <source>
        <dbReference type="SAM" id="MobiDB-lite"/>
    </source>
</evidence>
<dbReference type="GO" id="GO:0046872">
    <property type="term" value="F:metal ion binding"/>
    <property type="evidence" value="ECO:0007669"/>
    <property type="project" value="UniProtKB-KW"/>
</dbReference>
<evidence type="ECO:0000256" key="4">
    <source>
        <dbReference type="ARBA" id="ARBA00022723"/>
    </source>
</evidence>
<gene>
    <name evidence="11" type="ORF">EV659_104263</name>
</gene>
<proteinExistence type="predicted"/>
<dbReference type="GO" id="GO:0004222">
    <property type="term" value="F:metalloendopeptidase activity"/>
    <property type="evidence" value="ECO:0007669"/>
    <property type="project" value="TreeGrafter"/>
</dbReference>
<organism evidence="11 12">
    <name type="scientific">Rhodothalassium salexigens DSM 2132</name>
    <dbReference type="NCBI Taxonomy" id="1188247"/>
    <lineage>
        <taxon>Bacteria</taxon>
        <taxon>Pseudomonadati</taxon>
        <taxon>Pseudomonadota</taxon>
        <taxon>Alphaproteobacteria</taxon>
        <taxon>Rhodothalassiales</taxon>
        <taxon>Rhodothalassiaceae</taxon>
        <taxon>Rhodothalassium</taxon>
    </lineage>
</organism>
<reference evidence="11 12" key="1">
    <citation type="submission" date="2019-03" db="EMBL/GenBank/DDBJ databases">
        <title>Genomic Encyclopedia of Type Strains, Phase IV (KMG-IV): sequencing the most valuable type-strain genomes for metagenomic binning, comparative biology and taxonomic classification.</title>
        <authorList>
            <person name="Goeker M."/>
        </authorList>
    </citation>
    <scope>NUCLEOTIDE SEQUENCE [LARGE SCALE GENOMIC DNA]</scope>
    <source>
        <strain evidence="11 12">DSM 2132</strain>
    </source>
</reference>
<keyword evidence="12" id="KW-1185">Reference proteome</keyword>
<dbReference type="RefSeq" id="WP_132708300.1">
    <property type="nucleotide sequence ID" value="NZ_JACIGF010000004.1"/>
</dbReference>
<dbReference type="PANTHER" id="PTHR21666">
    <property type="entry name" value="PEPTIDASE-RELATED"/>
    <property type="match status" value="1"/>
</dbReference>
<dbReference type="EMBL" id="SLXO01000004">
    <property type="protein sequence ID" value="TCP35411.1"/>
    <property type="molecule type" value="Genomic_DNA"/>
</dbReference>